<organism evidence="1">
    <name type="scientific">marine sediment metagenome</name>
    <dbReference type="NCBI Taxonomy" id="412755"/>
    <lineage>
        <taxon>unclassified sequences</taxon>
        <taxon>metagenomes</taxon>
        <taxon>ecological metagenomes</taxon>
    </lineage>
</organism>
<comment type="caution">
    <text evidence="1">The sequence shown here is derived from an EMBL/GenBank/DDBJ whole genome shotgun (WGS) entry which is preliminary data.</text>
</comment>
<reference evidence="1" key="1">
    <citation type="journal article" date="2015" name="Nature">
        <title>Complex archaea that bridge the gap between prokaryotes and eukaryotes.</title>
        <authorList>
            <person name="Spang A."/>
            <person name="Saw J.H."/>
            <person name="Jorgensen S.L."/>
            <person name="Zaremba-Niedzwiedzka K."/>
            <person name="Martijn J."/>
            <person name="Lind A.E."/>
            <person name="van Eijk R."/>
            <person name="Schleper C."/>
            <person name="Guy L."/>
            <person name="Ettema T.J."/>
        </authorList>
    </citation>
    <scope>NUCLEOTIDE SEQUENCE</scope>
</reference>
<sequence>MENVNFSDINTDDEKVRVLNRIIDNQNQIEGKLLQLIADAKSEEKPKKKGGK</sequence>
<name>A0A0F9ATZ5_9ZZZZ</name>
<evidence type="ECO:0000313" key="1">
    <source>
        <dbReference type="EMBL" id="KKL05117.1"/>
    </source>
</evidence>
<accession>A0A0F9ATZ5</accession>
<proteinExistence type="predicted"/>
<dbReference type="AlphaFoldDB" id="A0A0F9ATZ5"/>
<protein>
    <submittedName>
        <fullName evidence="1">Uncharacterized protein</fullName>
    </submittedName>
</protein>
<gene>
    <name evidence="1" type="ORF">LCGC14_2609260</name>
</gene>
<dbReference type="EMBL" id="LAZR01044252">
    <property type="protein sequence ID" value="KKL05117.1"/>
    <property type="molecule type" value="Genomic_DNA"/>
</dbReference>